<gene>
    <name evidence="2" type="ORF">H0I76_18230</name>
</gene>
<keyword evidence="3" id="KW-1185">Reference proteome</keyword>
<accession>A0A8J7MA90</accession>
<dbReference type="InterPro" id="IPR009506">
    <property type="entry name" value="YjiS-like"/>
</dbReference>
<dbReference type="Proteomes" id="UP000655420">
    <property type="component" value="Unassembled WGS sequence"/>
</dbReference>
<feature type="domain" description="YjiS-like" evidence="1">
    <location>
        <begin position="28"/>
        <end position="58"/>
    </location>
</feature>
<reference evidence="2" key="1">
    <citation type="submission" date="2020-12" db="EMBL/GenBank/DDBJ databases">
        <title>Bacterial taxonomy.</title>
        <authorList>
            <person name="Pan X."/>
        </authorList>
    </citation>
    <scope>NUCLEOTIDE SEQUENCE</scope>
    <source>
        <strain evidence="2">M0105</strain>
    </source>
</reference>
<sequence>MRYAMNALTLLFAPRGFRQARLSLPPIERWLRVAAERRRLASLPDEVLKDIGVSRAEADAEASRPFWDTESR</sequence>
<name>A0A8J7MA90_9RHOB</name>
<evidence type="ECO:0000313" key="3">
    <source>
        <dbReference type="Proteomes" id="UP000655420"/>
    </source>
</evidence>
<evidence type="ECO:0000259" key="1">
    <source>
        <dbReference type="Pfam" id="PF06568"/>
    </source>
</evidence>
<proteinExistence type="predicted"/>
<comment type="caution">
    <text evidence="2">The sequence shown here is derived from an EMBL/GenBank/DDBJ whole genome shotgun (WGS) entry which is preliminary data.</text>
</comment>
<dbReference type="Pfam" id="PF06568">
    <property type="entry name" value="YjiS-like"/>
    <property type="match status" value="1"/>
</dbReference>
<evidence type="ECO:0000313" key="2">
    <source>
        <dbReference type="EMBL" id="MBK0401140.1"/>
    </source>
</evidence>
<dbReference type="EMBL" id="JAEHHL010000015">
    <property type="protein sequence ID" value="MBK0401140.1"/>
    <property type="molecule type" value="Genomic_DNA"/>
</dbReference>
<organism evidence="2 3">
    <name type="scientific">Thermohalobaculum xanthum</name>
    <dbReference type="NCBI Taxonomy" id="2753746"/>
    <lineage>
        <taxon>Bacteria</taxon>
        <taxon>Pseudomonadati</taxon>
        <taxon>Pseudomonadota</taxon>
        <taxon>Alphaproteobacteria</taxon>
        <taxon>Rhodobacterales</taxon>
        <taxon>Paracoccaceae</taxon>
        <taxon>Thermohalobaculum</taxon>
    </lineage>
</organism>
<protein>
    <submittedName>
        <fullName evidence="2">DUF1127 domain-containing protein</fullName>
    </submittedName>
</protein>
<dbReference type="AlphaFoldDB" id="A0A8J7MA90"/>